<evidence type="ECO:0000256" key="8">
    <source>
        <dbReference type="ARBA" id="ARBA00023118"/>
    </source>
</evidence>
<evidence type="ECO:0000256" key="7">
    <source>
        <dbReference type="ARBA" id="ARBA00022840"/>
    </source>
</evidence>
<dbReference type="InterPro" id="IPR038257">
    <property type="entry name" value="CRISPR-assoc_Cas3_HD_sf"/>
</dbReference>
<evidence type="ECO:0000313" key="12">
    <source>
        <dbReference type="Proteomes" id="UP001172778"/>
    </source>
</evidence>
<keyword evidence="8" id="KW-0051">Antiviral defense</keyword>
<keyword evidence="7" id="KW-0067">ATP-binding</keyword>
<keyword evidence="6" id="KW-0347">Helicase</keyword>
<comment type="similarity">
    <text evidence="1">In the N-terminal section; belongs to the CRISPR-associated nuclease Cas3-HD family.</text>
</comment>
<sequence length="933" mass="101965">MPASALPLPCKGRCWPGGAGILVWECSGPLRLRMGADMTFAEFYRAIHRHPPFPWQEAAAARLLQGEPLDAICVPTAAGKSALLDIALFAALQGGRRRICFAVDRRLVVDQIAGRLERIQRALEQRPELAIWRDQAELLQAVKLRGGMSGDDDWIWYPERITVLVATIDQIGSRLLFRGYGTSSRMQPLHAGFLGNDLLLLLDEAHLSVPFIQTLSRLRRYGADVQTILLSATLPQIAQAPLALGPADHENPVLAKRLNASKPAHLMSFSGPAGKWAQALAKAAWQLKDQLGGRPLVGVVVNRVHTARKVFELLRAHAECDALLLIGRNRPYERDRLLHGWLPCLEAGGTRHLPRPLFVVATQTIEVGADFDFDGLVTESAPLSALRQRFGRLNRLGRRDVAPAIILHWEKKTADPIYGEALGASWQWLQAVAQNGPLDFGIAALQAALEREPPPAEPIHNAPVLLPAHLQLLQQTGPIAPNFDFAPFLHGISRPSTDVAVIWRVDLNPKQTEDWPARAQALPPMTEEALEIPLASLRRWLAGTGEVGDLDDLVHAPVENNTPAFSEQPVLRWRGSDDIAVVGAADLRPGDTVLLPAQYGGCDLYGWHPESRQCVVDLAELCSATHHAYRHAVRLDPACLRAWMQAPPTTSPAPDNELTAATIDALIDQWLTLAQAYLDLLQPSQSEQADEEVDEEALAVAETALRDAVATLARESPIRALGGHYLLEHYPGTADRAGLILRRNRQEEIGGATTAGVAVLLDEHQTGVADWCHRLAAQHPQLALLVASARHHDEGKREPRFQQMLYGSPLRAAAGQDLAKSGLRGQSALRLAWKQSGLPKGFRHELASLAYQPQTTDLATLLVGTHHGHGRPWFSACAEPDATGQALGDVGAGWAGRFLQQAAIQGPWQLAELELLLRAADARRSREEQPNAD</sequence>
<dbReference type="InterPro" id="IPR027417">
    <property type="entry name" value="P-loop_NTPase"/>
</dbReference>
<proteinExistence type="inferred from homology"/>
<dbReference type="InterPro" id="IPR006483">
    <property type="entry name" value="CRISPR-assoc_Cas3_HD"/>
</dbReference>
<dbReference type="Gene3D" id="3.40.50.300">
    <property type="entry name" value="P-loop containing nucleotide triphosphate hydrolases"/>
    <property type="match status" value="2"/>
</dbReference>
<dbReference type="InterPro" id="IPR013444">
    <property type="entry name" value="Helicase_Cas3_CRISPR-ass_Anaes"/>
</dbReference>
<comment type="caution">
    <text evidence="11">The sequence shown here is derived from an EMBL/GenBank/DDBJ whole genome shotgun (WGS) entry which is preliminary data.</text>
</comment>
<comment type="similarity">
    <text evidence="2">In the central section; belongs to the CRISPR-associated helicase Cas3 family.</text>
</comment>
<dbReference type="InterPro" id="IPR014001">
    <property type="entry name" value="Helicase_ATP-bd"/>
</dbReference>
<reference evidence="11" key="1">
    <citation type="submission" date="2023-03" db="EMBL/GenBank/DDBJ databases">
        <title>Chitinimonas shenzhenensis gen. nov., sp. nov., a novel member of family Burkholderiaceae isolated from activated sludge collected in Shen Zhen, China.</title>
        <authorList>
            <person name="Wang X."/>
        </authorList>
    </citation>
    <scope>NUCLEOTIDE SEQUENCE</scope>
    <source>
        <strain evidence="11">DQS-5</strain>
    </source>
</reference>
<dbReference type="RefSeq" id="WP_284102233.1">
    <property type="nucleotide sequence ID" value="NZ_JARRAF010000027.1"/>
</dbReference>
<evidence type="ECO:0000256" key="5">
    <source>
        <dbReference type="ARBA" id="ARBA00022801"/>
    </source>
</evidence>
<dbReference type="NCBIfam" id="TIGR02621">
    <property type="entry name" value="cas3_GSU0051"/>
    <property type="match status" value="1"/>
</dbReference>
<evidence type="ECO:0000256" key="3">
    <source>
        <dbReference type="ARBA" id="ARBA00022723"/>
    </source>
</evidence>
<evidence type="ECO:0000256" key="2">
    <source>
        <dbReference type="ARBA" id="ARBA00009046"/>
    </source>
</evidence>
<feature type="domain" description="HD Cas3-type" evidence="10">
    <location>
        <begin position="754"/>
        <end position="925"/>
    </location>
</feature>
<dbReference type="Gene3D" id="1.10.3210.30">
    <property type="match status" value="1"/>
</dbReference>
<keyword evidence="5" id="KW-0378">Hydrolase</keyword>
<evidence type="ECO:0000259" key="10">
    <source>
        <dbReference type="PROSITE" id="PS51643"/>
    </source>
</evidence>
<dbReference type="InterPro" id="IPR054712">
    <property type="entry name" value="Cas3-like_dom"/>
</dbReference>
<evidence type="ECO:0000256" key="6">
    <source>
        <dbReference type="ARBA" id="ARBA00022806"/>
    </source>
</evidence>
<feature type="domain" description="Helicase ATP-binding" evidence="9">
    <location>
        <begin position="61"/>
        <end position="252"/>
    </location>
</feature>
<evidence type="ECO:0000313" key="11">
    <source>
        <dbReference type="EMBL" id="MDK2125918.1"/>
    </source>
</evidence>
<accession>A0ABT7E3L5</accession>
<keyword evidence="3" id="KW-0479">Metal-binding</keyword>
<dbReference type="Pfam" id="PF00270">
    <property type="entry name" value="DEAD"/>
    <property type="match status" value="1"/>
</dbReference>
<dbReference type="InterPro" id="IPR011545">
    <property type="entry name" value="DEAD/DEAH_box_helicase_dom"/>
</dbReference>
<evidence type="ECO:0000259" key="9">
    <source>
        <dbReference type="PROSITE" id="PS51192"/>
    </source>
</evidence>
<dbReference type="SMART" id="SM00487">
    <property type="entry name" value="DEXDc"/>
    <property type="match status" value="1"/>
</dbReference>
<gene>
    <name evidence="11" type="primary">cas3u</name>
    <name evidence="11" type="ORF">PZA18_17880</name>
</gene>
<protein>
    <submittedName>
        <fullName evidence="11">Type I-U CRISPR-associated helicase/endonuclease Cas3</fullName>
    </submittedName>
</protein>
<dbReference type="EMBL" id="JARRAF010000027">
    <property type="protein sequence ID" value="MDK2125918.1"/>
    <property type="molecule type" value="Genomic_DNA"/>
</dbReference>
<name>A0ABT7E3L5_9NEIS</name>
<dbReference type="PROSITE" id="PS51643">
    <property type="entry name" value="HD_CAS3"/>
    <property type="match status" value="1"/>
</dbReference>
<evidence type="ECO:0000256" key="4">
    <source>
        <dbReference type="ARBA" id="ARBA00022741"/>
    </source>
</evidence>
<dbReference type="Pfam" id="PF22590">
    <property type="entry name" value="Cas3-like_C_2"/>
    <property type="match status" value="1"/>
</dbReference>
<dbReference type="Proteomes" id="UP001172778">
    <property type="component" value="Unassembled WGS sequence"/>
</dbReference>
<dbReference type="SUPFAM" id="SSF52540">
    <property type="entry name" value="P-loop containing nucleoside triphosphate hydrolases"/>
    <property type="match status" value="1"/>
</dbReference>
<organism evidence="11 12">
    <name type="scientific">Parachitinimonas caeni</name>
    <dbReference type="NCBI Taxonomy" id="3031301"/>
    <lineage>
        <taxon>Bacteria</taxon>
        <taxon>Pseudomonadati</taxon>
        <taxon>Pseudomonadota</taxon>
        <taxon>Betaproteobacteria</taxon>
        <taxon>Neisseriales</taxon>
        <taxon>Chitinibacteraceae</taxon>
        <taxon>Parachitinimonas</taxon>
    </lineage>
</organism>
<keyword evidence="12" id="KW-1185">Reference proteome</keyword>
<dbReference type="PROSITE" id="PS51192">
    <property type="entry name" value="HELICASE_ATP_BIND_1"/>
    <property type="match status" value="1"/>
</dbReference>
<evidence type="ECO:0000256" key="1">
    <source>
        <dbReference type="ARBA" id="ARBA00006847"/>
    </source>
</evidence>
<keyword evidence="4" id="KW-0547">Nucleotide-binding</keyword>